<reference evidence="2" key="1">
    <citation type="submission" date="2018-04" db="EMBL/GenBank/DDBJ databases">
        <title>Transcriptome assembly of Sipha flava.</title>
        <authorList>
            <person name="Scully E.D."/>
            <person name="Geib S.M."/>
            <person name="Palmer N.A."/>
            <person name="Koch K."/>
            <person name="Bradshaw J."/>
            <person name="Heng-Moss T."/>
            <person name="Sarath G."/>
        </authorList>
    </citation>
    <scope>NUCLEOTIDE SEQUENCE</scope>
</reference>
<sequence>MLTSCFGLSLRTGTNIIAIVNSITSIFYIIFNVWEFNRSFGYSELHYRNQTMFLDELFFNYITLLFMLSGFILLFANFGLKQATIKNETHKIYLWLLVSYVQLGTILTIEIVMTFRYNMVILDTIKLIICFILIDAILVFQLLIVHSFYYEEKLVEENNYSKLRSELTSQLQEENLDEFQNVEL</sequence>
<keyword evidence="1" id="KW-0472">Membrane</keyword>
<evidence type="ECO:0000313" key="3">
    <source>
        <dbReference type="Proteomes" id="UP000694846"/>
    </source>
</evidence>
<evidence type="ECO:0000256" key="1">
    <source>
        <dbReference type="SAM" id="Phobius"/>
    </source>
</evidence>
<keyword evidence="1" id="KW-0812">Transmembrane</keyword>
<dbReference type="RefSeq" id="XP_025418798.1">
    <property type="nucleotide sequence ID" value="XM_025563013.1"/>
</dbReference>
<name>A0A2S2R7Y2_9HEMI</name>
<protein>
    <submittedName>
        <fullName evidence="4">Uncharacterized protein LOC112689347</fullName>
    </submittedName>
</protein>
<dbReference type="AlphaFoldDB" id="A0A2S2R7Y2"/>
<evidence type="ECO:0000313" key="4">
    <source>
        <dbReference type="RefSeq" id="XP_025418798.1"/>
    </source>
</evidence>
<dbReference type="EMBL" id="GGMS01016269">
    <property type="protein sequence ID" value="MBY85472.1"/>
    <property type="molecule type" value="Transcribed_RNA"/>
</dbReference>
<evidence type="ECO:0000313" key="2">
    <source>
        <dbReference type="EMBL" id="MBY85472.1"/>
    </source>
</evidence>
<feature type="transmembrane region" description="Helical" evidence="1">
    <location>
        <begin position="92"/>
        <end position="115"/>
    </location>
</feature>
<accession>A0A2S2R7Y2</accession>
<feature type="transmembrane region" description="Helical" evidence="1">
    <location>
        <begin position="127"/>
        <end position="149"/>
    </location>
</feature>
<feature type="transmembrane region" description="Helical" evidence="1">
    <location>
        <begin position="16"/>
        <end position="36"/>
    </location>
</feature>
<proteinExistence type="predicted"/>
<dbReference type="Proteomes" id="UP000694846">
    <property type="component" value="Unplaced"/>
</dbReference>
<gene>
    <name evidence="4" type="primary">LOC112689347</name>
    <name evidence="2" type="ORF">g.48049</name>
</gene>
<feature type="transmembrane region" description="Helical" evidence="1">
    <location>
        <begin position="57"/>
        <end position="80"/>
    </location>
</feature>
<dbReference type="OrthoDB" id="6610617at2759"/>
<organism evidence="2">
    <name type="scientific">Sipha flava</name>
    <name type="common">yellow sugarcane aphid</name>
    <dbReference type="NCBI Taxonomy" id="143950"/>
    <lineage>
        <taxon>Eukaryota</taxon>
        <taxon>Metazoa</taxon>
        <taxon>Ecdysozoa</taxon>
        <taxon>Arthropoda</taxon>
        <taxon>Hexapoda</taxon>
        <taxon>Insecta</taxon>
        <taxon>Pterygota</taxon>
        <taxon>Neoptera</taxon>
        <taxon>Paraneoptera</taxon>
        <taxon>Hemiptera</taxon>
        <taxon>Sternorrhyncha</taxon>
        <taxon>Aphidomorpha</taxon>
        <taxon>Aphidoidea</taxon>
        <taxon>Aphididae</taxon>
        <taxon>Sipha</taxon>
    </lineage>
</organism>
<reference evidence="4" key="2">
    <citation type="submission" date="2025-04" db="UniProtKB">
        <authorList>
            <consortium name="RefSeq"/>
        </authorList>
    </citation>
    <scope>IDENTIFICATION</scope>
    <source>
        <tissue evidence="4">Whole body</tissue>
    </source>
</reference>
<keyword evidence="1" id="KW-1133">Transmembrane helix</keyword>
<dbReference type="GeneID" id="112689347"/>
<keyword evidence="3" id="KW-1185">Reference proteome</keyword>